<gene>
    <name evidence="1" type="ORF">DSM00_688</name>
</gene>
<dbReference type="PANTHER" id="PTHR40036">
    <property type="entry name" value="MACROCIN O-METHYLTRANSFERASE"/>
    <property type="match status" value="1"/>
</dbReference>
<dbReference type="GO" id="GO:0008168">
    <property type="term" value="F:methyltransferase activity"/>
    <property type="evidence" value="ECO:0007669"/>
    <property type="project" value="UniProtKB-KW"/>
</dbReference>
<dbReference type="InterPro" id="IPR008884">
    <property type="entry name" value="TylF_MeTrfase"/>
</dbReference>
<keyword evidence="1" id="KW-0489">Methyltransferase</keyword>
<dbReference type="Proteomes" id="UP000289238">
    <property type="component" value="Unassembled WGS sequence"/>
</dbReference>
<dbReference type="SUPFAM" id="SSF53335">
    <property type="entry name" value="S-adenosyl-L-methionine-dependent methyltransferases"/>
    <property type="match status" value="1"/>
</dbReference>
<dbReference type="Pfam" id="PF05711">
    <property type="entry name" value="TylF"/>
    <property type="match status" value="1"/>
</dbReference>
<dbReference type="EMBL" id="QOVM01000001">
    <property type="protein sequence ID" value="RXG24892.1"/>
    <property type="molecule type" value="Genomic_DNA"/>
</dbReference>
<proteinExistence type="predicted"/>
<evidence type="ECO:0000313" key="2">
    <source>
        <dbReference type="Proteomes" id="UP000289238"/>
    </source>
</evidence>
<reference evidence="1 2" key="1">
    <citation type="submission" date="2018-07" db="EMBL/GenBank/DDBJ databases">
        <title>Leeuwenhoekiella genomics.</title>
        <authorList>
            <person name="Tahon G."/>
            <person name="Willems A."/>
        </authorList>
    </citation>
    <scope>NUCLEOTIDE SEQUENCE [LARGE SCALE GENOMIC DNA]</scope>
    <source>
        <strain evidence="1 2">LMG 22550</strain>
    </source>
</reference>
<keyword evidence="2" id="KW-1185">Reference proteome</keyword>
<dbReference type="GO" id="GO:0032259">
    <property type="term" value="P:methylation"/>
    <property type="evidence" value="ECO:0007669"/>
    <property type="project" value="UniProtKB-KW"/>
</dbReference>
<dbReference type="AlphaFoldDB" id="A0A4V1KRH1"/>
<sequence>MIARLKKKIKSKIYSRYFAQNSNTITIDRSESDFEEHEVEIIGRVSPYTMTGALRIVNFIRAVDYIEEKKIEGAIVECGVWKGGSIMAALLELIRKNTSGRREIFLYDTFEGMSEPTEKDWSSRAGSAITAFEKNDESWNRIKCYSSLDEVVKNIKSTGYNLDQVHFIKGKVEETIPKQLPKKIAILRLDTDWYESTKHEMIHLFPLLVKGGILIIDDYGHWEGCKKAVDEYIREHNLKLFLIRVDYTCRITIKS</sequence>
<name>A0A4V1KRH1_9FLAO</name>
<dbReference type="Gene3D" id="3.40.50.150">
    <property type="entry name" value="Vaccinia Virus protein VP39"/>
    <property type="match status" value="1"/>
</dbReference>
<evidence type="ECO:0000313" key="1">
    <source>
        <dbReference type="EMBL" id="RXG24892.1"/>
    </source>
</evidence>
<dbReference type="PANTHER" id="PTHR40036:SF1">
    <property type="entry name" value="MACROCIN O-METHYLTRANSFERASE"/>
    <property type="match status" value="1"/>
</dbReference>
<dbReference type="InterPro" id="IPR029063">
    <property type="entry name" value="SAM-dependent_MTases_sf"/>
</dbReference>
<organism evidence="1 2">
    <name type="scientific">Leeuwenhoekiella aequorea</name>
    <dbReference type="NCBI Taxonomy" id="283736"/>
    <lineage>
        <taxon>Bacteria</taxon>
        <taxon>Pseudomonadati</taxon>
        <taxon>Bacteroidota</taxon>
        <taxon>Flavobacteriia</taxon>
        <taxon>Flavobacteriales</taxon>
        <taxon>Flavobacteriaceae</taxon>
        <taxon>Leeuwenhoekiella</taxon>
    </lineage>
</organism>
<comment type="caution">
    <text evidence="1">The sequence shown here is derived from an EMBL/GenBank/DDBJ whole genome shotgun (WGS) entry which is preliminary data.</text>
</comment>
<keyword evidence="1" id="KW-0808">Transferase</keyword>
<accession>A0A4V1KRH1</accession>
<protein>
    <submittedName>
        <fullName evidence="1">Macrocin-O-methyltransferase TylF</fullName>
    </submittedName>
</protein>